<gene>
    <name evidence="1" type="ORF">AKJ56_02180</name>
</gene>
<protein>
    <submittedName>
        <fullName evidence="1">Uncharacterized protein</fullName>
    </submittedName>
</protein>
<evidence type="ECO:0000313" key="2">
    <source>
        <dbReference type="Proteomes" id="UP000070175"/>
    </source>
</evidence>
<name>A0A133VN58_9EURY</name>
<comment type="caution">
    <text evidence="1">The sequence shown here is derived from an EMBL/GenBank/DDBJ whole genome shotgun (WGS) entry which is preliminary data.</text>
</comment>
<accession>A0A133VN58</accession>
<proteinExistence type="predicted"/>
<reference evidence="1 2" key="1">
    <citation type="journal article" date="2016" name="Sci. Rep.">
        <title>Metabolic traits of an uncultured archaeal lineage -MSBL1- from brine pools of the Red Sea.</title>
        <authorList>
            <person name="Mwirichia R."/>
            <person name="Alam I."/>
            <person name="Rashid M."/>
            <person name="Vinu M."/>
            <person name="Ba-Alawi W."/>
            <person name="Anthony Kamau A."/>
            <person name="Kamanda Ngugi D."/>
            <person name="Goker M."/>
            <person name="Klenk H.P."/>
            <person name="Bajic V."/>
            <person name="Stingl U."/>
        </authorList>
    </citation>
    <scope>NUCLEOTIDE SEQUENCE [LARGE SCALE GENOMIC DNA]</scope>
    <source>
        <strain evidence="1">SCGC-AAA382N08</strain>
    </source>
</reference>
<dbReference type="Proteomes" id="UP000070175">
    <property type="component" value="Unassembled WGS sequence"/>
</dbReference>
<organism evidence="1 2">
    <name type="scientific">candidate division MSBL1 archaeon SCGC-AAA382N08</name>
    <dbReference type="NCBI Taxonomy" id="1698285"/>
    <lineage>
        <taxon>Archaea</taxon>
        <taxon>Methanobacteriati</taxon>
        <taxon>Methanobacteriota</taxon>
        <taxon>candidate division MSBL1</taxon>
    </lineage>
</organism>
<evidence type="ECO:0000313" key="1">
    <source>
        <dbReference type="EMBL" id="KXB07888.1"/>
    </source>
</evidence>
<keyword evidence="2" id="KW-1185">Reference proteome</keyword>
<dbReference type="AlphaFoldDB" id="A0A133VN58"/>
<sequence>MTEEKDTKREKLLLFGGKPIDFLKEWEITTNLPLAEKKLGVSFETVKKSQLRKSYQNLKIAKNKKSLRSVKSY</sequence>
<dbReference type="EMBL" id="LHYJ01000041">
    <property type="protein sequence ID" value="KXB07888.1"/>
    <property type="molecule type" value="Genomic_DNA"/>
</dbReference>